<proteinExistence type="predicted"/>
<evidence type="ECO:0000256" key="1">
    <source>
        <dbReference type="SAM" id="SignalP"/>
    </source>
</evidence>
<dbReference type="Pfam" id="PF11720">
    <property type="entry name" value="Inhibitor_I78"/>
    <property type="match status" value="1"/>
</dbReference>
<feature type="chain" id="PRO_5047278427" description="Peptidase inhibitor I78 family protein" evidence="1">
    <location>
        <begin position="23"/>
        <end position="102"/>
    </location>
</feature>
<sequence>MKNRYVLVAICCTALAACSTNGSEPEIPERGITPGFVCKADGLTIYVGQRANAQTGASALKKSGAKTLRWIAPRSAVSMDFRQDRLNIEYDDAMVITRINCG</sequence>
<dbReference type="InterPro" id="IPR021719">
    <property type="entry name" value="Prot_inh_I78"/>
</dbReference>
<dbReference type="PANTHER" id="PTHR39600">
    <property type="entry name" value="PEPTIDASE INHIBITOR I78 FAMILY PROTEIN"/>
    <property type="match status" value="1"/>
</dbReference>
<keyword evidence="3" id="KW-1185">Reference proteome</keyword>
<dbReference type="EMBL" id="BAAAEM010000002">
    <property type="protein sequence ID" value="GAA0471778.1"/>
    <property type="molecule type" value="Genomic_DNA"/>
</dbReference>
<dbReference type="Gene3D" id="3.30.10.10">
    <property type="entry name" value="Trypsin Inhibitor V, subunit A"/>
    <property type="match status" value="1"/>
</dbReference>
<protein>
    <recommendedName>
        <fullName evidence="4">Peptidase inhibitor I78 family protein</fullName>
    </recommendedName>
</protein>
<dbReference type="PROSITE" id="PS51257">
    <property type="entry name" value="PROKAR_LIPOPROTEIN"/>
    <property type="match status" value="1"/>
</dbReference>
<accession>A0ABN1AAN2</accession>
<evidence type="ECO:0008006" key="4">
    <source>
        <dbReference type="Google" id="ProtNLM"/>
    </source>
</evidence>
<name>A0ABN1AAN2_9SPHN</name>
<gene>
    <name evidence="2" type="ORF">GCM10009096_11020</name>
</gene>
<reference evidence="2 3" key="1">
    <citation type="journal article" date="2019" name="Int. J. Syst. Evol. Microbiol.">
        <title>The Global Catalogue of Microorganisms (GCM) 10K type strain sequencing project: providing services to taxonomists for standard genome sequencing and annotation.</title>
        <authorList>
            <consortium name="The Broad Institute Genomics Platform"/>
            <consortium name="The Broad Institute Genome Sequencing Center for Infectious Disease"/>
            <person name="Wu L."/>
            <person name="Ma J."/>
        </authorList>
    </citation>
    <scope>NUCLEOTIDE SEQUENCE [LARGE SCALE GENOMIC DNA]</scope>
    <source>
        <strain evidence="2 3">JCM 14162</strain>
    </source>
</reference>
<dbReference type="PANTHER" id="PTHR39600:SF1">
    <property type="entry name" value="PEPTIDASE INHIBITOR I78 FAMILY PROTEIN"/>
    <property type="match status" value="1"/>
</dbReference>
<organism evidence="2 3">
    <name type="scientific">Parasphingorhabdus litoris</name>
    <dbReference type="NCBI Taxonomy" id="394733"/>
    <lineage>
        <taxon>Bacteria</taxon>
        <taxon>Pseudomonadati</taxon>
        <taxon>Pseudomonadota</taxon>
        <taxon>Alphaproteobacteria</taxon>
        <taxon>Sphingomonadales</taxon>
        <taxon>Sphingomonadaceae</taxon>
        <taxon>Parasphingorhabdus</taxon>
    </lineage>
</organism>
<feature type="signal peptide" evidence="1">
    <location>
        <begin position="1"/>
        <end position="22"/>
    </location>
</feature>
<evidence type="ECO:0000313" key="3">
    <source>
        <dbReference type="Proteomes" id="UP001500713"/>
    </source>
</evidence>
<dbReference type="Proteomes" id="UP001500713">
    <property type="component" value="Unassembled WGS sequence"/>
</dbReference>
<evidence type="ECO:0000313" key="2">
    <source>
        <dbReference type="EMBL" id="GAA0471778.1"/>
    </source>
</evidence>
<comment type="caution">
    <text evidence="2">The sequence shown here is derived from an EMBL/GenBank/DDBJ whole genome shotgun (WGS) entry which is preliminary data.</text>
</comment>
<keyword evidence="1" id="KW-0732">Signal</keyword>
<dbReference type="RefSeq" id="WP_229956353.1">
    <property type="nucleotide sequence ID" value="NZ_BAAAEM010000002.1"/>
</dbReference>